<gene>
    <name evidence="2" type="ORF">JYZ213_LOCUS6298</name>
    <name evidence="3" type="ORF">OXD698_LOCUS30262</name>
</gene>
<feature type="domain" description="F-box" evidence="1">
    <location>
        <begin position="10"/>
        <end position="57"/>
    </location>
</feature>
<dbReference type="InterPro" id="IPR001810">
    <property type="entry name" value="F-box_dom"/>
</dbReference>
<dbReference type="InterPro" id="IPR036047">
    <property type="entry name" value="F-box-like_dom_sf"/>
</dbReference>
<dbReference type="EMBL" id="CAJNOG010000039">
    <property type="protein sequence ID" value="CAF0820761.1"/>
    <property type="molecule type" value="Genomic_DNA"/>
</dbReference>
<accession>A0A813UCC1</accession>
<dbReference type="Proteomes" id="UP000663845">
    <property type="component" value="Unassembled WGS sequence"/>
</dbReference>
<dbReference type="PROSITE" id="PS50181">
    <property type="entry name" value="FBOX"/>
    <property type="match status" value="1"/>
</dbReference>
<sequence length="190" mass="22087">MEATTSIESTTWFDRLPTEIIFTIFDYLSNNDIIYTFFFFSQRLNKLLLQNPHYINHLQLPTKNFDTWKNILSVIGPRIELLSITSIGLPFPLEYFSNLKSIIISTPYGLPDDQMKLIFENIFSLISYTPNLEYLNIRTQLSRTCITPIEKSNINLKQFYLTLKGSISFFNDPNELINGIKQFSSSLTCL</sequence>
<reference evidence="2" key="1">
    <citation type="submission" date="2021-02" db="EMBL/GenBank/DDBJ databases">
        <authorList>
            <person name="Nowell W R."/>
        </authorList>
    </citation>
    <scope>NUCLEOTIDE SEQUENCE</scope>
</reference>
<evidence type="ECO:0000313" key="3">
    <source>
        <dbReference type="EMBL" id="CAF4013667.1"/>
    </source>
</evidence>
<protein>
    <recommendedName>
        <fullName evidence="1">F-box domain-containing protein</fullName>
    </recommendedName>
</protein>
<dbReference type="AlphaFoldDB" id="A0A813UCC1"/>
<dbReference type="SUPFAM" id="SSF81383">
    <property type="entry name" value="F-box domain"/>
    <property type="match status" value="1"/>
</dbReference>
<evidence type="ECO:0000313" key="4">
    <source>
        <dbReference type="Proteomes" id="UP000663845"/>
    </source>
</evidence>
<organism evidence="2 4">
    <name type="scientific">Adineta steineri</name>
    <dbReference type="NCBI Taxonomy" id="433720"/>
    <lineage>
        <taxon>Eukaryota</taxon>
        <taxon>Metazoa</taxon>
        <taxon>Spiralia</taxon>
        <taxon>Gnathifera</taxon>
        <taxon>Rotifera</taxon>
        <taxon>Eurotatoria</taxon>
        <taxon>Bdelloidea</taxon>
        <taxon>Adinetida</taxon>
        <taxon>Adinetidae</taxon>
        <taxon>Adineta</taxon>
    </lineage>
</organism>
<name>A0A813UCC1_9BILA</name>
<dbReference type="Proteomes" id="UP000663844">
    <property type="component" value="Unassembled WGS sequence"/>
</dbReference>
<evidence type="ECO:0000259" key="1">
    <source>
        <dbReference type="PROSITE" id="PS50181"/>
    </source>
</evidence>
<comment type="caution">
    <text evidence="2">The sequence shown here is derived from an EMBL/GenBank/DDBJ whole genome shotgun (WGS) entry which is preliminary data.</text>
</comment>
<proteinExistence type="predicted"/>
<evidence type="ECO:0000313" key="2">
    <source>
        <dbReference type="EMBL" id="CAF0820761.1"/>
    </source>
</evidence>
<dbReference type="EMBL" id="CAJOAZ010003535">
    <property type="protein sequence ID" value="CAF4013667.1"/>
    <property type="molecule type" value="Genomic_DNA"/>
</dbReference>